<evidence type="ECO:0000313" key="2">
    <source>
        <dbReference type="EMBL" id="MBT0772043.1"/>
    </source>
</evidence>
<feature type="transmembrane region" description="Helical" evidence="1">
    <location>
        <begin position="21"/>
        <end position="38"/>
    </location>
</feature>
<feature type="transmembrane region" description="Helical" evidence="1">
    <location>
        <begin position="295"/>
        <end position="314"/>
    </location>
</feature>
<feature type="transmembrane region" description="Helical" evidence="1">
    <location>
        <begin position="44"/>
        <end position="63"/>
    </location>
</feature>
<feature type="transmembrane region" description="Helical" evidence="1">
    <location>
        <begin position="75"/>
        <end position="97"/>
    </location>
</feature>
<keyword evidence="1" id="KW-0472">Membrane</keyword>
<feature type="transmembrane region" description="Helical" evidence="1">
    <location>
        <begin position="167"/>
        <end position="185"/>
    </location>
</feature>
<feature type="transmembrane region" description="Helical" evidence="1">
    <location>
        <begin position="143"/>
        <end position="161"/>
    </location>
</feature>
<keyword evidence="3" id="KW-1185">Reference proteome</keyword>
<feature type="transmembrane region" description="Helical" evidence="1">
    <location>
        <begin position="197"/>
        <end position="214"/>
    </location>
</feature>
<accession>A0ABS5TMH2</accession>
<feature type="transmembrane region" description="Helical" evidence="1">
    <location>
        <begin position="109"/>
        <end position="131"/>
    </location>
</feature>
<feature type="transmembrane region" description="Helical" evidence="1">
    <location>
        <begin position="355"/>
        <end position="388"/>
    </location>
</feature>
<keyword evidence="1" id="KW-0812">Transmembrane</keyword>
<dbReference type="EMBL" id="JAHBAY010000010">
    <property type="protein sequence ID" value="MBT0772043.1"/>
    <property type="molecule type" value="Genomic_DNA"/>
</dbReference>
<feature type="transmembrane region" description="Helical" evidence="1">
    <location>
        <begin position="578"/>
        <end position="598"/>
    </location>
</feature>
<feature type="transmembrane region" description="Helical" evidence="1">
    <location>
        <begin position="272"/>
        <end position="289"/>
    </location>
</feature>
<keyword evidence="1" id="KW-1133">Transmembrane helix</keyword>
<evidence type="ECO:0000256" key="1">
    <source>
        <dbReference type="SAM" id="Phobius"/>
    </source>
</evidence>
<organism evidence="2 3">
    <name type="scientific">Kineosporia corallincola</name>
    <dbReference type="NCBI Taxonomy" id="2835133"/>
    <lineage>
        <taxon>Bacteria</taxon>
        <taxon>Bacillati</taxon>
        <taxon>Actinomycetota</taxon>
        <taxon>Actinomycetes</taxon>
        <taxon>Kineosporiales</taxon>
        <taxon>Kineosporiaceae</taxon>
        <taxon>Kineosporia</taxon>
    </lineage>
</organism>
<evidence type="ECO:0000313" key="3">
    <source>
        <dbReference type="Proteomes" id="UP001197247"/>
    </source>
</evidence>
<dbReference type="Proteomes" id="UP001197247">
    <property type="component" value="Unassembled WGS sequence"/>
</dbReference>
<gene>
    <name evidence="2" type="ORF">KIH74_24080</name>
</gene>
<sequence length="765" mass="80865">MKEPAAQAPPRTSVGNRHGAGGAWLLFVVPLFHLAVLGRHNGTATLFATLYLLLVPGTLLLKALGLEPSGAARRLVLTVGASLSGLYAVILLVQVLAPAAGETRPLSTWPMVLGVDALTALLAGVAVLRGNPLTPTLPQRVRGFWALALLPVATAASVEVLQAGGSALGILACLVAAGAVLLWVLLRSRTDGPQDGVALAVYCVALTLLWSFSLRSAGLYGYDIQQEYATFTQTSDALRWSPLDGDSYMAMLSINALPTLLTQVTGLSGLTVFKLVVPMLFALYPVAILEFARRWLSPLAAVTATGLVFLSGSFASQMPALARQEIGLLLFAGLLLAAFGPQGPGPAHRRGSQVLVVVLGAGLVVSHYSTAYVALAAMVLGQVLLAVLRLMRGERLGGQVLTLPVVALLVAVCATWTLGITQSTRNILIFAQDVSEDGAQVLPNQGGSLAERWLSGNLTRAVEPRVYFDEAAAVYAQKYPWLLSYPESAQQRFPAVASSAPGAEALLPALSGPRYLATLLIRQGTNLAIGVGCLLAAWLALRRRLDPHLVALLLGVFAITVMIRLSGSASSQYNPERLALQTGALLVVPLGLAGSRLWHRVRSLLARIPLRPGRVVPGLVAAGLLTVVFLDASALGSRLEGGSPGNLSRSGEYAERFTTTDQDIAAAQWLRAHRFQGSTVFADRYGSLIVQANEYADHTGVFGDLTPGTIDARGFVFATTSNIVDGRARGTTPDSTMSSTYEFPATFLNIYKPLVFDTGWARVYS</sequence>
<reference evidence="2 3" key="1">
    <citation type="submission" date="2021-05" db="EMBL/GenBank/DDBJ databases">
        <title>Kineosporia and Streptomyces sp. nov. two new marine actinobacteria isolated from Coral.</title>
        <authorList>
            <person name="Buangrab K."/>
            <person name="Sutthacheep M."/>
            <person name="Yeemin T."/>
            <person name="Harunari E."/>
            <person name="Igarashi Y."/>
            <person name="Kanchanasin P."/>
            <person name="Tanasupawat S."/>
            <person name="Phongsopitanun W."/>
        </authorList>
    </citation>
    <scope>NUCLEOTIDE SEQUENCE [LARGE SCALE GENOMIC DNA]</scope>
    <source>
        <strain evidence="2 3">J2-2</strain>
    </source>
</reference>
<feature type="transmembrane region" description="Helical" evidence="1">
    <location>
        <begin position="326"/>
        <end position="343"/>
    </location>
</feature>
<protein>
    <submittedName>
        <fullName evidence="2">DUF2206 domain-containing protein</fullName>
    </submittedName>
</protein>
<feature type="transmembrane region" description="Helical" evidence="1">
    <location>
        <begin position="400"/>
        <end position="420"/>
    </location>
</feature>
<feature type="transmembrane region" description="Helical" evidence="1">
    <location>
        <begin position="619"/>
        <end position="639"/>
    </location>
</feature>
<feature type="transmembrane region" description="Helical" evidence="1">
    <location>
        <begin position="548"/>
        <end position="566"/>
    </location>
</feature>
<dbReference type="RefSeq" id="WP_214158400.1">
    <property type="nucleotide sequence ID" value="NZ_JAHBAY010000010.1"/>
</dbReference>
<proteinExistence type="predicted"/>
<comment type="caution">
    <text evidence="2">The sequence shown here is derived from an EMBL/GenBank/DDBJ whole genome shotgun (WGS) entry which is preliminary data.</text>
</comment>
<name>A0ABS5TMH2_9ACTN</name>